<evidence type="ECO:0000256" key="1">
    <source>
        <dbReference type="ARBA" id="ARBA00008601"/>
    </source>
</evidence>
<keyword evidence="8" id="KW-1185">Reference proteome</keyword>
<feature type="domain" description="Tyrosine-protein phosphatase" evidence="6">
    <location>
        <begin position="94"/>
        <end position="234"/>
    </location>
</feature>
<name>A0A0C9UF25_SPHS4</name>
<dbReference type="HOGENOM" id="CLU_966988_0_0_1"/>
<proteinExistence type="inferred from homology"/>
<sequence>MPSPIQVEKSQQEKAISKLSRALSKLNLRSPGGTSHPEANTFRQEQAKLLQSTHSNAKSVLSRTPIPSGLSQDQIRDYIYSISITPKGTAFVPRATEVIPETIFISDRYTGTDEASLTRLGITEVVAIVDKDGLDYYRSPFIHYHEIVEPQRGRCLVGLIDKAVDFIDEAVREGGRVLIFCRMGVEWSAAVSIAWLIRHRRCTFDHAYWSVWRRREVISPTKDLEMGVKEWQGLEYARSFFPVGRGGRRTPTYFSDSDITPPSSPEPGSVYEKPLYGDDGDVYVIDIK</sequence>
<keyword evidence="4" id="KW-0904">Protein phosphatase</keyword>
<dbReference type="CDD" id="cd14498">
    <property type="entry name" value="DSP"/>
    <property type="match status" value="1"/>
</dbReference>
<evidence type="ECO:0000313" key="7">
    <source>
        <dbReference type="EMBL" id="KIJ24071.1"/>
    </source>
</evidence>
<feature type="region of interest" description="Disordered" evidence="5">
    <location>
        <begin position="251"/>
        <end position="272"/>
    </location>
</feature>
<dbReference type="EC" id="3.1.3.48" evidence="2"/>
<dbReference type="Proteomes" id="UP000054279">
    <property type="component" value="Unassembled WGS sequence"/>
</dbReference>
<dbReference type="GO" id="GO:0043409">
    <property type="term" value="P:negative regulation of MAPK cascade"/>
    <property type="evidence" value="ECO:0007669"/>
    <property type="project" value="TreeGrafter"/>
</dbReference>
<dbReference type="Gene3D" id="3.90.190.10">
    <property type="entry name" value="Protein tyrosine phosphatase superfamily"/>
    <property type="match status" value="1"/>
</dbReference>
<comment type="similarity">
    <text evidence="1">Belongs to the protein-tyrosine phosphatase family. Non-receptor class dual specificity subfamily.</text>
</comment>
<dbReference type="OrthoDB" id="273181at2759"/>
<evidence type="ECO:0000313" key="8">
    <source>
        <dbReference type="Proteomes" id="UP000054279"/>
    </source>
</evidence>
<evidence type="ECO:0000256" key="5">
    <source>
        <dbReference type="SAM" id="MobiDB-lite"/>
    </source>
</evidence>
<evidence type="ECO:0000256" key="2">
    <source>
        <dbReference type="ARBA" id="ARBA00013064"/>
    </source>
</evidence>
<dbReference type="Pfam" id="PF00782">
    <property type="entry name" value="DSPc"/>
    <property type="match status" value="1"/>
</dbReference>
<organism evidence="7 8">
    <name type="scientific">Sphaerobolus stellatus (strain SS14)</name>
    <dbReference type="NCBI Taxonomy" id="990650"/>
    <lineage>
        <taxon>Eukaryota</taxon>
        <taxon>Fungi</taxon>
        <taxon>Dikarya</taxon>
        <taxon>Basidiomycota</taxon>
        <taxon>Agaricomycotina</taxon>
        <taxon>Agaricomycetes</taxon>
        <taxon>Phallomycetidae</taxon>
        <taxon>Geastrales</taxon>
        <taxon>Sphaerobolaceae</taxon>
        <taxon>Sphaerobolus</taxon>
    </lineage>
</organism>
<dbReference type="EMBL" id="KN837538">
    <property type="protein sequence ID" value="KIJ24071.1"/>
    <property type="molecule type" value="Genomic_DNA"/>
</dbReference>
<dbReference type="InterPro" id="IPR000340">
    <property type="entry name" value="Dual-sp_phosphatase_cat-dom"/>
</dbReference>
<dbReference type="SMART" id="SM00195">
    <property type="entry name" value="DSPc"/>
    <property type="match status" value="1"/>
</dbReference>
<dbReference type="GO" id="GO:0004725">
    <property type="term" value="F:protein tyrosine phosphatase activity"/>
    <property type="evidence" value="ECO:0007669"/>
    <property type="project" value="UniProtKB-EC"/>
</dbReference>
<protein>
    <recommendedName>
        <fullName evidence="2">protein-tyrosine-phosphatase</fullName>
        <ecNumber evidence="2">3.1.3.48</ecNumber>
    </recommendedName>
</protein>
<reference evidence="7 8" key="1">
    <citation type="submission" date="2014-06" db="EMBL/GenBank/DDBJ databases">
        <title>Evolutionary Origins and Diversification of the Mycorrhizal Mutualists.</title>
        <authorList>
            <consortium name="DOE Joint Genome Institute"/>
            <consortium name="Mycorrhizal Genomics Consortium"/>
            <person name="Kohler A."/>
            <person name="Kuo A."/>
            <person name="Nagy L.G."/>
            <person name="Floudas D."/>
            <person name="Copeland A."/>
            <person name="Barry K.W."/>
            <person name="Cichocki N."/>
            <person name="Veneault-Fourrey C."/>
            <person name="LaButti K."/>
            <person name="Lindquist E.A."/>
            <person name="Lipzen A."/>
            <person name="Lundell T."/>
            <person name="Morin E."/>
            <person name="Murat C."/>
            <person name="Riley R."/>
            <person name="Ohm R."/>
            <person name="Sun H."/>
            <person name="Tunlid A."/>
            <person name="Henrissat B."/>
            <person name="Grigoriev I.V."/>
            <person name="Hibbett D.S."/>
            <person name="Martin F."/>
        </authorList>
    </citation>
    <scope>NUCLEOTIDE SEQUENCE [LARGE SCALE GENOMIC DNA]</scope>
    <source>
        <strain evidence="7 8">SS14</strain>
    </source>
</reference>
<evidence type="ECO:0000256" key="4">
    <source>
        <dbReference type="ARBA" id="ARBA00022912"/>
    </source>
</evidence>
<evidence type="ECO:0000256" key="3">
    <source>
        <dbReference type="ARBA" id="ARBA00022801"/>
    </source>
</evidence>
<dbReference type="SUPFAM" id="SSF52799">
    <property type="entry name" value="(Phosphotyrosine protein) phosphatases II"/>
    <property type="match status" value="1"/>
</dbReference>
<feature type="compositionally biased region" description="Polar residues" evidence="5">
    <location>
        <begin position="252"/>
        <end position="261"/>
    </location>
</feature>
<evidence type="ECO:0000259" key="6">
    <source>
        <dbReference type="SMART" id="SM00195"/>
    </source>
</evidence>
<keyword evidence="3" id="KW-0378">Hydrolase</keyword>
<dbReference type="AlphaFoldDB" id="A0A0C9UF25"/>
<dbReference type="InterPro" id="IPR029021">
    <property type="entry name" value="Prot-tyrosine_phosphatase-like"/>
</dbReference>
<gene>
    <name evidence="7" type="ORF">M422DRAFT_39306</name>
</gene>
<accession>A0A0C9UF25</accession>
<dbReference type="PANTHER" id="PTHR10159:SF529">
    <property type="entry name" value="TYROSINE-PROTEIN PHOSPHATASE DOMAIN-CONTAINING PROTEIN"/>
    <property type="match status" value="1"/>
</dbReference>
<dbReference type="InterPro" id="IPR020422">
    <property type="entry name" value="TYR_PHOSPHATASE_DUAL_dom"/>
</dbReference>
<dbReference type="PANTHER" id="PTHR10159">
    <property type="entry name" value="DUAL SPECIFICITY PROTEIN PHOSPHATASE"/>
    <property type="match status" value="1"/>
</dbReference>
<dbReference type="GO" id="GO:0005737">
    <property type="term" value="C:cytoplasm"/>
    <property type="evidence" value="ECO:0007669"/>
    <property type="project" value="TreeGrafter"/>
</dbReference>